<comment type="caution">
    <text evidence="2">The sequence shown here is derived from an EMBL/GenBank/DDBJ whole genome shotgun (WGS) entry which is preliminary data.</text>
</comment>
<reference evidence="2" key="1">
    <citation type="submission" date="2023-03" db="EMBL/GenBank/DDBJ databases">
        <title>Massive genome expansion in bonnet fungi (Mycena s.s.) driven by repeated elements and novel gene families across ecological guilds.</title>
        <authorList>
            <consortium name="Lawrence Berkeley National Laboratory"/>
            <person name="Harder C.B."/>
            <person name="Miyauchi S."/>
            <person name="Viragh M."/>
            <person name="Kuo A."/>
            <person name="Thoen E."/>
            <person name="Andreopoulos B."/>
            <person name="Lu D."/>
            <person name="Skrede I."/>
            <person name="Drula E."/>
            <person name="Henrissat B."/>
            <person name="Morin E."/>
            <person name="Kohler A."/>
            <person name="Barry K."/>
            <person name="LaButti K."/>
            <person name="Morin E."/>
            <person name="Salamov A."/>
            <person name="Lipzen A."/>
            <person name="Mereny Z."/>
            <person name="Hegedus B."/>
            <person name="Baldrian P."/>
            <person name="Stursova M."/>
            <person name="Weitz H."/>
            <person name="Taylor A."/>
            <person name="Grigoriev I.V."/>
            <person name="Nagy L.G."/>
            <person name="Martin F."/>
            <person name="Kauserud H."/>
        </authorList>
    </citation>
    <scope>NUCLEOTIDE SEQUENCE</scope>
    <source>
        <strain evidence="2">CBHHK002</strain>
    </source>
</reference>
<name>A0AAD6Z339_9AGAR</name>
<dbReference type="AlphaFoldDB" id="A0AAD6Z339"/>
<organism evidence="2 3">
    <name type="scientific">Mycena albidolilacea</name>
    <dbReference type="NCBI Taxonomy" id="1033008"/>
    <lineage>
        <taxon>Eukaryota</taxon>
        <taxon>Fungi</taxon>
        <taxon>Dikarya</taxon>
        <taxon>Basidiomycota</taxon>
        <taxon>Agaricomycotina</taxon>
        <taxon>Agaricomycetes</taxon>
        <taxon>Agaricomycetidae</taxon>
        <taxon>Agaricales</taxon>
        <taxon>Marasmiineae</taxon>
        <taxon>Mycenaceae</taxon>
        <taxon>Mycena</taxon>
    </lineage>
</organism>
<proteinExistence type="predicted"/>
<feature type="compositionally biased region" description="Basic residues" evidence="1">
    <location>
        <begin position="146"/>
        <end position="157"/>
    </location>
</feature>
<keyword evidence="3" id="KW-1185">Reference proteome</keyword>
<sequence length="157" mass="17014">MRAMARIVISALCARSLRRSRTVHGSAPEHRPTALVARVALSTVKWAQILSAEDEIQTPPARSKVPGYPVDEIVTVVVATLPFPLSPPPSTPSPSHHCSHRLHATLHHPPSALHDPASISPSSPSSMLNYLPLPSTPSVHSTAYAHRSRPARVLRHR</sequence>
<dbReference type="Proteomes" id="UP001218218">
    <property type="component" value="Unassembled WGS sequence"/>
</dbReference>
<feature type="region of interest" description="Disordered" evidence="1">
    <location>
        <begin position="138"/>
        <end position="157"/>
    </location>
</feature>
<accession>A0AAD6Z339</accession>
<gene>
    <name evidence="2" type="ORF">DFH08DRAFT_976177</name>
</gene>
<evidence type="ECO:0000313" key="3">
    <source>
        <dbReference type="Proteomes" id="UP001218218"/>
    </source>
</evidence>
<evidence type="ECO:0000313" key="2">
    <source>
        <dbReference type="EMBL" id="KAJ7305617.1"/>
    </source>
</evidence>
<evidence type="ECO:0000256" key="1">
    <source>
        <dbReference type="SAM" id="MobiDB-lite"/>
    </source>
</evidence>
<dbReference type="EMBL" id="JARIHO010000095">
    <property type="protein sequence ID" value="KAJ7305617.1"/>
    <property type="molecule type" value="Genomic_DNA"/>
</dbReference>
<protein>
    <submittedName>
        <fullName evidence="2">Uncharacterized protein</fullName>
    </submittedName>
</protein>